<gene>
    <name evidence="2" type="ordered locus">Dred_2621</name>
</gene>
<dbReference type="eggNOG" id="COG0745">
    <property type="taxonomic scope" value="Bacteria"/>
</dbReference>
<keyword evidence="3" id="KW-1185">Reference proteome</keyword>
<dbReference type="EMBL" id="CP000612">
    <property type="protein sequence ID" value="ABO51131.1"/>
    <property type="molecule type" value="Genomic_DNA"/>
</dbReference>
<dbReference type="GO" id="GO:0005737">
    <property type="term" value="C:cytoplasm"/>
    <property type="evidence" value="ECO:0007669"/>
    <property type="project" value="InterPro"/>
</dbReference>
<dbReference type="InterPro" id="IPR036388">
    <property type="entry name" value="WH-like_DNA-bd_sf"/>
</dbReference>
<dbReference type="GO" id="GO:0003700">
    <property type="term" value="F:DNA-binding transcription factor activity"/>
    <property type="evidence" value="ECO:0007669"/>
    <property type="project" value="InterPro"/>
</dbReference>
<dbReference type="SUPFAM" id="SSF46894">
    <property type="entry name" value="C-terminal effector domain of the bipartite response regulators"/>
    <property type="match status" value="1"/>
</dbReference>
<protein>
    <recommendedName>
        <fullName evidence="1">Sporulation initiation factor Spo0A C-terminal domain-containing protein</fullName>
    </recommendedName>
</protein>
<dbReference type="Gene3D" id="1.10.10.10">
    <property type="entry name" value="Winged helix-like DNA-binding domain superfamily/Winged helix DNA-binding domain"/>
    <property type="match status" value="1"/>
</dbReference>
<organism evidence="2 3">
    <name type="scientific">Desulforamulus reducens (strain ATCC BAA-1160 / DSM 100696 / MI-1)</name>
    <name type="common">Desulfotomaculum reducens</name>
    <dbReference type="NCBI Taxonomy" id="349161"/>
    <lineage>
        <taxon>Bacteria</taxon>
        <taxon>Bacillati</taxon>
        <taxon>Bacillota</taxon>
        <taxon>Clostridia</taxon>
        <taxon>Eubacteriales</taxon>
        <taxon>Peptococcaceae</taxon>
        <taxon>Desulforamulus</taxon>
    </lineage>
</organism>
<dbReference type="AlphaFoldDB" id="A4J7S8"/>
<dbReference type="STRING" id="349161.Dred_2621"/>
<dbReference type="GO" id="GO:0042173">
    <property type="term" value="P:regulation of sporulation resulting in formation of a cellular spore"/>
    <property type="evidence" value="ECO:0007669"/>
    <property type="project" value="InterPro"/>
</dbReference>
<evidence type="ECO:0000259" key="1">
    <source>
        <dbReference type="Pfam" id="PF08769"/>
    </source>
</evidence>
<dbReference type="GO" id="GO:0003677">
    <property type="term" value="F:DNA binding"/>
    <property type="evidence" value="ECO:0007669"/>
    <property type="project" value="InterPro"/>
</dbReference>
<sequence length="124" mass="13719">MMQSATQQCNPIEALEQAKTMAEQFLAVYPVLAPALDGQAPISEPTTVERPVASIDDQITQLLWDIGIPSHVQGYHYARSAIKLIIENRTMKFEATKKLYPAVATEFNTTPSSRKINKACHSDS</sequence>
<accession>A4J7S8</accession>
<feature type="domain" description="Sporulation initiation factor Spo0A C-terminal" evidence="1">
    <location>
        <begin position="59"/>
        <end position="113"/>
    </location>
</feature>
<dbReference type="RefSeq" id="WP_011878929.1">
    <property type="nucleotide sequence ID" value="NC_009253.1"/>
</dbReference>
<dbReference type="InterPro" id="IPR016032">
    <property type="entry name" value="Sig_transdc_resp-reg_C-effctor"/>
</dbReference>
<evidence type="ECO:0000313" key="3">
    <source>
        <dbReference type="Proteomes" id="UP000001556"/>
    </source>
</evidence>
<dbReference type="KEGG" id="drm:Dred_2621"/>
<dbReference type="Proteomes" id="UP000001556">
    <property type="component" value="Chromosome"/>
</dbReference>
<dbReference type="InterPro" id="IPR014879">
    <property type="entry name" value="Spo0A_C"/>
</dbReference>
<dbReference type="GO" id="GO:0005509">
    <property type="term" value="F:calcium ion binding"/>
    <property type="evidence" value="ECO:0007669"/>
    <property type="project" value="InterPro"/>
</dbReference>
<evidence type="ECO:0000313" key="2">
    <source>
        <dbReference type="EMBL" id="ABO51131.1"/>
    </source>
</evidence>
<dbReference type="Pfam" id="PF08769">
    <property type="entry name" value="Spo0A_C"/>
    <property type="match status" value="1"/>
</dbReference>
<dbReference type="HOGENOM" id="CLU_2000248_0_0_9"/>
<name>A4J7S8_DESRM</name>
<proteinExistence type="predicted"/>
<reference evidence="2 3" key="1">
    <citation type="submission" date="2007-03" db="EMBL/GenBank/DDBJ databases">
        <title>Complete sequence of Desulfotomaculum reducens MI-1.</title>
        <authorList>
            <consortium name="US DOE Joint Genome Institute"/>
            <person name="Copeland A."/>
            <person name="Lucas S."/>
            <person name="Lapidus A."/>
            <person name="Barry K."/>
            <person name="Detter J.C."/>
            <person name="Glavina del Rio T."/>
            <person name="Hammon N."/>
            <person name="Israni S."/>
            <person name="Dalin E."/>
            <person name="Tice H."/>
            <person name="Pitluck S."/>
            <person name="Sims D."/>
            <person name="Brettin T."/>
            <person name="Bruce D."/>
            <person name="Han C."/>
            <person name="Tapia R."/>
            <person name="Schmutz J."/>
            <person name="Larimer F."/>
            <person name="Land M."/>
            <person name="Hauser L."/>
            <person name="Kyrpides N."/>
            <person name="Kim E."/>
            <person name="Tebo B.M."/>
            <person name="Richardson P."/>
        </authorList>
    </citation>
    <scope>NUCLEOTIDE SEQUENCE [LARGE SCALE GENOMIC DNA]</scope>
    <source>
        <strain evidence="2 3">MI-1</strain>
    </source>
</reference>